<gene>
    <name evidence="1" type="ORF">PVAP13_9KG032554</name>
</gene>
<organism evidence="1 2">
    <name type="scientific">Panicum virgatum</name>
    <name type="common">Blackwell switchgrass</name>
    <dbReference type="NCBI Taxonomy" id="38727"/>
    <lineage>
        <taxon>Eukaryota</taxon>
        <taxon>Viridiplantae</taxon>
        <taxon>Streptophyta</taxon>
        <taxon>Embryophyta</taxon>
        <taxon>Tracheophyta</taxon>
        <taxon>Spermatophyta</taxon>
        <taxon>Magnoliopsida</taxon>
        <taxon>Liliopsida</taxon>
        <taxon>Poales</taxon>
        <taxon>Poaceae</taxon>
        <taxon>PACMAD clade</taxon>
        <taxon>Panicoideae</taxon>
        <taxon>Panicodae</taxon>
        <taxon>Paniceae</taxon>
        <taxon>Panicinae</taxon>
        <taxon>Panicum</taxon>
        <taxon>Panicum sect. Hiantes</taxon>
    </lineage>
</organism>
<comment type="caution">
    <text evidence="1">The sequence shown here is derived from an EMBL/GenBank/DDBJ whole genome shotgun (WGS) entry which is preliminary data.</text>
</comment>
<evidence type="ECO:0000313" key="1">
    <source>
        <dbReference type="EMBL" id="KAG2546434.1"/>
    </source>
</evidence>
<evidence type="ECO:0000313" key="2">
    <source>
        <dbReference type="Proteomes" id="UP000823388"/>
    </source>
</evidence>
<keyword evidence="2" id="KW-1185">Reference proteome</keyword>
<protein>
    <submittedName>
        <fullName evidence="1">Uncharacterized protein</fullName>
    </submittedName>
</protein>
<dbReference type="Proteomes" id="UP000823388">
    <property type="component" value="Chromosome 9K"/>
</dbReference>
<reference evidence="1" key="1">
    <citation type="submission" date="2020-05" db="EMBL/GenBank/DDBJ databases">
        <title>WGS assembly of Panicum virgatum.</title>
        <authorList>
            <person name="Lovell J.T."/>
            <person name="Jenkins J."/>
            <person name="Shu S."/>
            <person name="Juenger T.E."/>
            <person name="Schmutz J."/>
        </authorList>
    </citation>
    <scope>NUCLEOTIDE SEQUENCE</scope>
    <source>
        <strain evidence="1">AP13</strain>
    </source>
</reference>
<accession>A0A8T0NHV4</accession>
<proteinExistence type="predicted"/>
<sequence>MAPPECLKIRFSSCRFVLQQLCSRGTIVEICSSAILFQMNNCSILFQKPNRNFCSTYFICSQIKDVSYWNYSSIMFHICCTNFYFFLNQKICSIRTNVNVIICSIS</sequence>
<dbReference type="EMBL" id="CM029053">
    <property type="protein sequence ID" value="KAG2546434.1"/>
    <property type="molecule type" value="Genomic_DNA"/>
</dbReference>
<dbReference type="AlphaFoldDB" id="A0A8T0NHV4"/>
<name>A0A8T0NHV4_PANVG</name>